<feature type="non-terminal residue" evidence="1">
    <location>
        <position position="1"/>
    </location>
</feature>
<sequence length="52" mass="5981">KIRTINQKNQNGIGDFELKCSANRELLSTDFKRGIDKIRMINQNGIGDFKLK</sequence>
<keyword evidence="2" id="KW-1185">Reference proteome</keyword>
<protein>
    <submittedName>
        <fullName evidence="1">26970_t:CDS:1</fullName>
    </submittedName>
</protein>
<evidence type="ECO:0000313" key="2">
    <source>
        <dbReference type="Proteomes" id="UP000789405"/>
    </source>
</evidence>
<reference evidence="1" key="1">
    <citation type="submission" date="2021-06" db="EMBL/GenBank/DDBJ databases">
        <authorList>
            <person name="Kallberg Y."/>
            <person name="Tangrot J."/>
            <person name="Rosling A."/>
        </authorList>
    </citation>
    <scope>NUCLEOTIDE SEQUENCE</scope>
    <source>
        <strain evidence="1">MA453B</strain>
    </source>
</reference>
<evidence type="ECO:0000313" key="1">
    <source>
        <dbReference type="EMBL" id="CAG8799951.1"/>
    </source>
</evidence>
<name>A0A9N9JYH7_9GLOM</name>
<comment type="caution">
    <text evidence="1">The sequence shown here is derived from an EMBL/GenBank/DDBJ whole genome shotgun (WGS) entry which is preliminary data.</text>
</comment>
<proteinExistence type="predicted"/>
<accession>A0A9N9JYH7</accession>
<dbReference type="AlphaFoldDB" id="A0A9N9JYH7"/>
<dbReference type="EMBL" id="CAJVPY010034397">
    <property type="protein sequence ID" value="CAG8799951.1"/>
    <property type="molecule type" value="Genomic_DNA"/>
</dbReference>
<gene>
    <name evidence="1" type="ORF">DERYTH_LOCUS23165</name>
</gene>
<organism evidence="1 2">
    <name type="scientific">Dentiscutata erythropus</name>
    <dbReference type="NCBI Taxonomy" id="1348616"/>
    <lineage>
        <taxon>Eukaryota</taxon>
        <taxon>Fungi</taxon>
        <taxon>Fungi incertae sedis</taxon>
        <taxon>Mucoromycota</taxon>
        <taxon>Glomeromycotina</taxon>
        <taxon>Glomeromycetes</taxon>
        <taxon>Diversisporales</taxon>
        <taxon>Gigasporaceae</taxon>
        <taxon>Dentiscutata</taxon>
    </lineage>
</organism>
<feature type="non-terminal residue" evidence="1">
    <location>
        <position position="52"/>
    </location>
</feature>
<dbReference type="Proteomes" id="UP000789405">
    <property type="component" value="Unassembled WGS sequence"/>
</dbReference>